<dbReference type="EMBL" id="HBUE01259584">
    <property type="protein sequence ID" value="CAG6558396.1"/>
    <property type="molecule type" value="Transcribed_RNA"/>
</dbReference>
<dbReference type="AlphaFoldDB" id="A0A8D8DCB0"/>
<dbReference type="EMBL" id="HBUE01259585">
    <property type="protein sequence ID" value="CAG6558397.1"/>
    <property type="molecule type" value="Transcribed_RNA"/>
</dbReference>
<dbReference type="EMBL" id="HBUE01154537">
    <property type="protein sequence ID" value="CAG6507067.1"/>
    <property type="molecule type" value="Transcribed_RNA"/>
</dbReference>
<sequence length="166" mass="18103">MLHTAPKTNRCDLGKFALSSRIMPCIFCSCPSSGWPDEKMFSFMATLNSNPHATFCSGPNIKPISRVRFRKVSNFSRSSSMEAILLADDDAPPTSFCFCLTSSLLRSEPVSGIASPSLFDTAALSAFHRRKLSINLPMNDFKCSSFRSLNSSLGFQIRVDGPSSGS</sequence>
<reference evidence="1" key="1">
    <citation type="submission" date="2021-05" db="EMBL/GenBank/DDBJ databases">
        <authorList>
            <person name="Alioto T."/>
            <person name="Alioto T."/>
            <person name="Gomez Garrido J."/>
        </authorList>
    </citation>
    <scope>NUCLEOTIDE SEQUENCE</scope>
</reference>
<proteinExistence type="predicted"/>
<organism evidence="1">
    <name type="scientific">Culex pipiens</name>
    <name type="common">House mosquito</name>
    <dbReference type="NCBI Taxonomy" id="7175"/>
    <lineage>
        <taxon>Eukaryota</taxon>
        <taxon>Metazoa</taxon>
        <taxon>Ecdysozoa</taxon>
        <taxon>Arthropoda</taxon>
        <taxon>Hexapoda</taxon>
        <taxon>Insecta</taxon>
        <taxon>Pterygota</taxon>
        <taxon>Neoptera</taxon>
        <taxon>Endopterygota</taxon>
        <taxon>Diptera</taxon>
        <taxon>Nematocera</taxon>
        <taxon>Culicoidea</taxon>
        <taxon>Culicidae</taxon>
        <taxon>Culicinae</taxon>
        <taxon>Culicini</taxon>
        <taxon>Culex</taxon>
        <taxon>Culex</taxon>
    </lineage>
</organism>
<dbReference type="EMBL" id="HBUE01154541">
    <property type="protein sequence ID" value="CAG6507071.1"/>
    <property type="molecule type" value="Transcribed_RNA"/>
</dbReference>
<name>A0A8D8DCB0_CULPI</name>
<dbReference type="EMBL" id="HBUE01154538">
    <property type="protein sequence ID" value="CAG6507068.1"/>
    <property type="molecule type" value="Transcribed_RNA"/>
</dbReference>
<accession>A0A8D8DCB0</accession>
<dbReference type="EMBL" id="HBUE01112306">
    <property type="protein sequence ID" value="CAG6489336.1"/>
    <property type="molecule type" value="Transcribed_RNA"/>
</dbReference>
<evidence type="ECO:0000313" key="1">
    <source>
        <dbReference type="EMBL" id="CAG6507067.1"/>
    </source>
</evidence>
<dbReference type="EMBL" id="HBUE01259588">
    <property type="protein sequence ID" value="CAG6558400.1"/>
    <property type="molecule type" value="Transcribed_RNA"/>
</dbReference>
<protein>
    <submittedName>
        <fullName evidence="1">(northern house mosquito) hypothetical protein</fullName>
    </submittedName>
</protein>